<dbReference type="RefSeq" id="WP_115363276.1">
    <property type="nucleotide sequence ID" value="NZ_QDKL01000003.1"/>
</dbReference>
<dbReference type="Pfam" id="PF01337">
    <property type="entry name" value="Barstar"/>
    <property type="match status" value="1"/>
</dbReference>
<proteinExistence type="inferred from homology"/>
<protein>
    <recommendedName>
        <fullName evidence="2">Barstar (barnase inhibitor) domain-containing protein</fullName>
    </recommendedName>
</protein>
<comment type="similarity">
    <text evidence="1">Belongs to the barstar family.</text>
</comment>
<dbReference type="Gene3D" id="3.30.370.10">
    <property type="entry name" value="Barstar-like"/>
    <property type="match status" value="1"/>
</dbReference>
<comment type="caution">
    <text evidence="3">The sequence shown here is derived from an EMBL/GenBank/DDBJ whole genome shotgun (WGS) entry which is preliminary data.</text>
</comment>
<dbReference type="Proteomes" id="UP000443582">
    <property type="component" value="Unassembled WGS sequence"/>
</dbReference>
<dbReference type="InterPro" id="IPR000468">
    <property type="entry name" value="Barstar"/>
</dbReference>
<evidence type="ECO:0000259" key="2">
    <source>
        <dbReference type="Pfam" id="PF01337"/>
    </source>
</evidence>
<keyword evidence="4" id="KW-1185">Reference proteome</keyword>
<reference evidence="4" key="1">
    <citation type="journal article" date="2019" name="Int. J. Syst. Evol. Microbiol.">
        <title>Halobacteriovorax valvorus sp. nov., a novel prokaryotic predator isolated from coastal seawater of China.</title>
        <authorList>
            <person name="Chen M.-X."/>
        </authorList>
    </citation>
    <scope>NUCLEOTIDE SEQUENCE [LARGE SCALE GENOMIC DNA]</scope>
    <source>
        <strain evidence="4">BL9</strain>
    </source>
</reference>
<dbReference type="InterPro" id="IPR035905">
    <property type="entry name" value="Barstar-like_sf"/>
</dbReference>
<dbReference type="EMBL" id="QDKL01000003">
    <property type="protein sequence ID" value="RZF20954.1"/>
    <property type="molecule type" value="Genomic_DNA"/>
</dbReference>
<accession>A0ABY0IDC2</accession>
<organism evidence="3 4">
    <name type="scientific">Halobacteriovorax vibrionivorans</name>
    <dbReference type="NCBI Taxonomy" id="2152716"/>
    <lineage>
        <taxon>Bacteria</taxon>
        <taxon>Pseudomonadati</taxon>
        <taxon>Bdellovibrionota</taxon>
        <taxon>Bacteriovoracia</taxon>
        <taxon>Bacteriovoracales</taxon>
        <taxon>Halobacteriovoraceae</taxon>
        <taxon>Halobacteriovorax</taxon>
    </lineage>
</organism>
<feature type="domain" description="Barstar (barnase inhibitor)" evidence="2">
    <location>
        <begin position="4"/>
        <end position="88"/>
    </location>
</feature>
<gene>
    <name evidence="3" type="ORF">DAY19_13295</name>
</gene>
<name>A0ABY0IDC2_9BACT</name>
<evidence type="ECO:0000313" key="3">
    <source>
        <dbReference type="EMBL" id="RZF20954.1"/>
    </source>
</evidence>
<evidence type="ECO:0000256" key="1">
    <source>
        <dbReference type="ARBA" id="ARBA00006845"/>
    </source>
</evidence>
<dbReference type="SUPFAM" id="SSF52038">
    <property type="entry name" value="Barstar-related"/>
    <property type="match status" value="1"/>
</dbReference>
<evidence type="ECO:0000313" key="4">
    <source>
        <dbReference type="Proteomes" id="UP000443582"/>
    </source>
</evidence>
<sequence length="92" mass="11021">MRKEIELNSNGLETLEDYLSECGRLFNFPSFYQNNLDELYEFLQTYTDKNLSVYWANAKEAQLKLGNDFDRLKEIFELVASQHSEFKFYINE</sequence>